<evidence type="ECO:0000256" key="1">
    <source>
        <dbReference type="ARBA" id="ARBA00007274"/>
    </source>
</evidence>
<dbReference type="NCBIfam" id="TIGR03570">
    <property type="entry name" value="NeuD_NnaD"/>
    <property type="match status" value="1"/>
</dbReference>
<keyword evidence="4" id="KW-0012">Acyltransferase</keyword>
<dbReference type="InterPro" id="IPR050179">
    <property type="entry name" value="Trans_hexapeptide_repeat"/>
</dbReference>
<dbReference type="InterPro" id="IPR001451">
    <property type="entry name" value="Hexapep"/>
</dbReference>
<feature type="binding site" evidence="6">
    <location>
        <position position="134"/>
    </location>
    <ligand>
        <name>acetyl-CoA</name>
        <dbReference type="ChEBI" id="CHEBI:57288"/>
    </ligand>
</feature>
<evidence type="ECO:0000256" key="2">
    <source>
        <dbReference type="ARBA" id="ARBA00022679"/>
    </source>
</evidence>
<reference evidence="9" key="1">
    <citation type="submission" date="2014-10" db="EMBL/GenBank/DDBJ databases">
        <title>Genome sequencing of Vitellibacter sp. D-24.</title>
        <authorList>
            <person name="Thevarajoo S."/>
            <person name="Selvaratnam C."/>
            <person name="Goh K.M."/>
            <person name="Chong C.S."/>
        </authorList>
    </citation>
    <scope>NUCLEOTIDE SEQUENCE [LARGE SCALE GENOMIC DNA]</scope>
    <source>
        <strain evidence="9">D-24</strain>
    </source>
</reference>
<dbReference type="OrthoDB" id="9794407at2"/>
<accession>A0A137RLB9</accession>
<comment type="similarity">
    <text evidence="1">Belongs to the transferase hexapeptide repeat family.</text>
</comment>
<feature type="domain" description="PglD N-terminal" evidence="7">
    <location>
        <begin position="2"/>
        <end position="73"/>
    </location>
</feature>
<dbReference type="RefSeq" id="WP_062618823.1">
    <property type="nucleotide sequence ID" value="NZ_JRWG01000001.1"/>
</dbReference>
<dbReference type="PANTHER" id="PTHR43300:SF7">
    <property type="entry name" value="UDP-N-ACETYLBACILLOSAMINE N-ACETYLTRANSFERASE"/>
    <property type="match status" value="1"/>
</dbReference>
<dbReference type="Pfam" id="PF17836">
    <property type="entry name" value="PglD_N"/>
    <property type="match status" value="1"/>
</dbReference>
<dbReference type="InterPro" id="IPR018357">
    <property type="entry name" value="Hexapep_transf_CS"/>
</dbReference>
<protein>
    <submittedName>
        <fullName evidence="8">Acetyltransferase</fullName>
    </submittedName>
</protein>
<dbReference type="Pfam" id="PF00132">
    <property type="entry name" value="Hexapep"/>
    <property type="match status" value="2"/>
</dbReference>
<keyword evidence="9" id="KW-1185">Reference proteome</keyword>
<keyword evidence="3" id="KW-0677">Repeat</keyword>
<evidence type="ECO:0000259" key="7">
    <source>
        <dbReference type="Pfam" id="PF17836"/>
    </source>
</evidence>
<evidence type="ECO:0000313" key="8">
    <source>
        <dbReference type="EMBL" id="KXO00961.1"/>
    </source>
</evidence>
<comment type="caution">
    <text evidence="8">The sequence shown here is derived from an EMBL/GenBank/DDBJ whole genome shotgun (WGS) entry which is preliminary data.</text>
</comment>
<dbReference type="PANTHER" id="PTHR43300">
    <property type="entry name" value="ACETYLTRANSFERASE"/>
    <property type="match status" value="1"/>
</dbReference>
<dbReference type="InterPro" id="IPR011004">
    <property type="entry name" value="Trimer_LpxA-like_sf"/>
</dbReference>
<evidence type="ECO:0000256" key="5">
    <source>
        <dbReference type="PIRSR" id="PIRSR620019-1"/>
    </source>
</evidence>
<feature type="site" description="Increases basicity of active site His" evidence="5">
    <location>
        <position position="126"/>
    </location>
</feature>
<dbReference type="GO" id="GO:0016746">
    <property type="term" value="F:acyltransferase activity"/>
    <property type="evidence" value="ECO:0007669"/>
    <property type="project" value="UniProtKB-KW"/>
</dbReference>
<evidence type="ECO:0000256" key="6">
    <source>
        <dbReference type="PIRSR" id="PIRSR620019-2"/>
    </source>
</evidence>
<keyword evidence="2 8" id="KW-0808">Transferase</keyword>
<dbReference type="Proteomes" id="UP000070138">
    <property type="component" value="Unassembled WGS sequence"/>
</dbReference>
<dbReference type="Gene3D" id="3.40.50.20">
    <property type="match status" value="1"/>
</dbReference>
<organism evidence="8 9">
    <name type="scientific">Aequorivita aquimaris</name>
    <dbReference type="NCBI Taxonomy" id="1548749"/>
    <lineage>
        <taxon>Bacteria</taxon>
        <taxon>Pseudomonadati</taxon>
        <taxon>Bacteroidota</taxon>
        <taxon>Flavobacteriia</taxon>
        <taxon>Flavobacteriales</taxon>
        <taxon>Flavobacteriaceae</taxon>
        <taxon>Aequorivita</taxon>
    </lineage>
</organism>
<evidence type="ECO:0000256" key="3">
    <source>
        <dbReference type="ARBA" id="ARBA00022737"/>
    </source>
</evidence>
<evidence type="ECO:0000256" key="4">
    <source>
        <dbReference type="ARBA" id="ARBA00023315"/>
    </source>
</evidence>
<feature type="binding site" evidence="6">
    <location>
        <begin position="7"/>
        <end position="9"/>
    </location>
    <ligand>
        <name>substrate</name>
    </ligand>
</feature>
<dbReference type="AlphaFoldDB" id="A0A137RLB9"/>
<sequence length="196" mass="20657">MILFGASGHSKSVIDIAESIGERITRIYDDNPKVEAVCHIPVQKFLAEPINANEAWIVSIGNNRNRKKIVEKLTQHFGLLVHRTASVSSWSSLEEGTVIMAKVVINANTAIGKHCIINSGAVVEHDCMLGDFVHVSPNASLAGGVIVGEGTHIGIGACVLPEIKIGKWATIGAGAVIIRDVEDGAVVVGNPGRVIG</sequence>
<proteinExistence type="inferred from homology"/>
<dbReference type="Gene3D" id="2.160.10.10">
    <property type="entry name" value="Hexapeptide repeat proteins"/>
    <property type="match status" value="1"/>
</dbReference>
<dbReference type="PATRIC" id="fig|1548749.3.peg.69"/>
<dbReference type="PROSITE" id="PS00101">
    <property type="entry name" value="HEXAPEP_TRANSFERASES"/>
    <property type="match status" value="1"/>
</dbReference>
<feature type="binding site" evidence="6">
    <location>
        <position position="61"/>
    </location>
    <ligand>
        <name>substrate</name>
    </ligand>
</feature>
<dbReference type="CDD" id="cd03360">
    <property type="entry name" value="LbH_AT_putative"/>
    <property type="match status" value="1"/>
</dbReference>
<reference evidence="8 9" key="2">
    <citation type="journal article" date="2016" name="Int. J. Syst. Evol. Microbiol.">
        <title>Vitellibacter aquimaris sp. nov., a marine bacterium isolated from seawater.</title>
        <authorList>
            <person name="Thevarajoo S."/>
            <person name="Selvaratnam C."/>
            <person name="Goh K.M."/>
            <person name="Hong K.W."/>
            <person name="Chan X.Y."/>
            <person name="Chan K.G."/>
            <person name="Chong C.S."/>
        </authorList>
    </citation>
    <scope>NUCLEOTIDE SEQUENCE [LARGE SCALE GENOMIC DNA]</scope>
    <source>
        <strain evidence="8 9">D-24</strain>
    </source>
</reference>
<name>A0A137RLB9_9FLAO</name>
<evidence type="ECO:0000313" key="9">
    <source>
        <dbReference type="Proteomes" id="UP000070138"/>
    </source>
</evidence>
<dbReference type="InterPro" id="IPR041561">
    <property type="entry name" value="PglD_N"/>
</dbReference>
<dbReference type="InterPro" id="IPR020019">
    <property type="entry name" value="AcTrfase_PglD-like"/>
</dbReference>
<dbReference type="EMBL" id="JRWG01000001">
    <property type="protein sequence ID" value="KXO00961.1"/>
    <property type="molecule type" value="Genomic_DNA"/>
</dbReference>
<dbReference type="SUPFAM" id="SSF51161">
    <property type="entry name" value="Trimeric LpxA-like enzymes"/>
    <property type="match status" value="1"/>
</dbReference>
<gene>
    <name evidence="8" type="ORF">LS48_00315</name>
</gene>
<feature type="active site" description="Proton acceptor" evidence="5">
    <location>
        <position position="125"/>
    </location>
</feature>
<dbReference type="STRING" id="1548749.LS48_00315"/>
<feature type="binding site" evidence="6">
    <location>
        <position position="155"/>
    </location>
    <ligand>
        <name>acetyl-CoA</name>
        <dbReference type="ChEBI" id="CHEBI:57288"/>
    </ligand>
</feature>